<dbReference type="STRING" id="6412.T1EL05"/>
<dbReference type="Gene3D" id="1.10.30.10">
    <property type="entry name" value="High mobility group box domain"/>
    <property type="match status" value="1"/>
</dbReference>
<dbReference type="EMBL" id="KB097639">
    <property type="protein sequence ID" value="ESN92656.1"/>
    <property type="molecule type" value="Genomic_DNA"/>
</dbReference>
<dbReference type="GO" id="GO:0007548">
    <property type="term" value="P:sex differentiation"/>
    <property type="evidence" value="ECO:0007669"/>
    <property type="project" value="UniProtKB-KW"/>
</dbReference>
<feature type="DNA-binding region" description="HMG box" evidence="13">
    <location>
        <begin position="2"/>
        <end position="70"/>
    </location>
</feature>
<evidence type="ECO:0000256" key="5">
    <source>
        <dbReference type="ARBA" id="ARBA00022860"/>
    </source>
</evidence>
<dbReference type="InParanoid" id="T1EL05"/>
<keyword evidence="9" id="KW-0804">Transcription</keyword>
<dbReference type="SMART" id="SM00398">
    <property type="entry name" value="HMG"/>
    <property type="match status" value="1"/>
</dbReference>
<dbReference type="HOGENOM" id="CLU_082854_5_1_1"/>
<feature type="compositionally biased region" description="Basic and acidic residues" evidence="14">
    <location>
        <begin position="53"/>
        <end position="68"/>
    </location>
</feature>
<dbReference type="RefSeq" id="XP_009028966.1">
    <property type="nucleotide sequence ID" value="XM_009030718.1"/>
</dbReference>
<dbReference type="EMBL" id="AMQM01001790">
    <property type="status" value="NOT_ANNOTATED_CDS"/>
    <property type="molecule type" value="Genomic_DNA"/>
</dbReference>
<evidence type="ECO:0000256" key="11">
    <source>
        <dbReference type="ARBA" id="ARBA00032498"/>
    </source>
</evidence>
<dbReference type="Pfam" id="PF00505">
    <property type="entry name" value="HMG_box"/>
    <property type="match status" value="1"/>
</dbReference>
<dbReference type="EnsemblMetazoa" id="HelroT153194">
    <property type="protein sequence ID" value="HelroP153194"/>
    <property type="gene ID" value="HelroG153194"/>
</dbReference>
<reference evidence="17" key="3">
    <citation type="submission" date="2015-06" db="UniProtKB">
        <authorList>
            <consortium name="EnsemblMetazoa"/>
        </authorList>
    </citation>
    <scope>IDENTIFICATION</scope>
</reference>
<evidence type="ECO:0000256" key="9">
    <source>
        <dbReference type="ARBA" id="ARBA00023163"/>
    </source>
</evidence>
<evidence type="ECO:0000256" key="7">
    <source>
        <dbReference type="ARBA" id="ARBA00023125"/>
    </source>
</evidence>
<keyword evidence="4" id="KW-0221">Differentiation</keyword>
<dbReference type="SUPFAM" id="SSF47095">
    <property type="entry name" value="HMG-box"/>
    <property type="match status" value="1"/>
</dbReference>
<reference evidence="18" key="1">
    <citation type="submission" date="2012-12" db="EMBL/GenBank/DDBJ databases">
        <authorList>
            <person name="Hellsten U."/>
            <person name="Grimwood J."/>
            <person name="Chapman J.A."/>
            <person name="Shapiro H."/>
            <person name="Aerts A."/>
            <person name="Otillar R.P."/>
            <person name="Terry A.Y."/>
            <person name="Boore J.L."/>
            <person name="Simakov O."/>
            <person name="Marletaz F."/>
            <person name="Cho S.-J."/>
            <person name="Edsinger-Gonzales E."/>
            <person name="Havlak P."/>
            <person name="Kuo D.-H."/>
            <person name="Larsson T."/>
            <person name="Lv J."/>
            <person name="Arendt D."/>
            <person name="Savage R."/>
            <person name="Osoegawa K."/>
            <person name="de Jong P."/>
            <person name="Lindberg D.R."/>
            <person name="Seaver E.C."/>
            <person name="Weisblat D.A."/>
            <person name="Putnam N.H."/>
            <person name="Grigoriev I.V."/>
            <person name="Rokhsar D.S."/>
        </authorList>
    </citation>
    <scope>NUCLEOTIDE SEQUENCE</scope>
</reference>
<evidence type="ECO:0000256" key="13">
    <source>
        <dbReference type="PROSITE-ProRule" id="PRU00267"/>
    </source>
</evidence>
<dbReference type="InterPro" id="IPR036910">
    <property type="entry name" value="HMG_box_dom_sf"/>
</dbReference>
<keyword evidence="8" id="KW-0010">Activator</keyword>
<dbReference type="InterPro" id="IPR009071">
    <property type="entry name" value="HMG_box_dom"/>
</dbReference>
<keyword evidence="10 13" id="KW-0539">Nucleus</keyword>
<dbReference type="PANTHER" id="PTHR10270:SF161">
    <property type="entry name" value="SEX-DETERMINING REGION Y PROTEIN"/>
    <property type="match status" value="1"/>
</dbReference>
<evidence type="ECO:0000256" key="8">
    <source>
        <dbReference type="ARBA" id="ARBA00023159"/>
    </source>
</evidence>
<comment type="function">
    <text evidence="12">Transcriptional regulator that controls a genetic switch in male development. It is necessary and sufficient for initiating male sex determination by directing the development of supporting cell precursors (pre-Sertoli cells) as Sertoli rather than granulosa cells. Involved in different aspects of gene regulation including promoter activation or repression. Binds to the DNA consensus sequence 5'-[AT]AACAA[AT]-3'. SRY HMG box recognizes DNA by partial intercalation in the minor groove and promotes DNA bending. Also involved in pre-mRNA splicing. In male adult brain involved in the maintenance of motor functions of dopaminergic neurons.</text>
</comment>
<evidence type="ECO:0000256" key="10">
    <source>
        <dbReference type="ARBA" id="ARBA00023242"/>
    </source>
</evidence>
<dbReference type="InterPro" id="IPR050140">
    <property type="entry name" value="SRY-related_HMG-box_TF-like"/>
</dbReference>
<dbReference type="FunCoup" id="T1EL05">
    <property type="interactions" value="169"/>
</dbReference>
<dbReference type="FunFam" id="1.10.30.10:FF:000002">
    <property type="entry name" value="transcription factor Sox-2"/>
    <property type="match status" value="1"/>
</dbReference>
<comment type="similarity">
    <text evidence="2">Belongs to the SRY family.</text>
</comment>
<sequence>QVKRPMNAFMVWSRVERRKISQANPTMHNSDISKRLGSEWKAMPETQKKHYIEEAKRLRSVHMTEHPGYKYKPRRR</sequence>
<evidence type="ECO:0000313" key="18">
    <source>
        <dbReference type="Proteomes" id="UP000015101"/>
    </source>
</evidence>
<dbReference type="GeneID" id="20197255"/>
<reference evidence="16 18" key="2">
    <citation type="journal article" date="2013" name="Nature">
        <title>Insights into bilaterian evolution from three spiralian genomes.</title>
        <authorList>
            <person name="Simakov O."/>
            <person name="Marletaz F."/>
            <person name="Cho S.J."/>
            <person name="Edsinger-Gonzales E."/>
            <person name="Havlak P."/>
            <person name="Hellsten U."/>
            <person name="Kuo D.H."/>
            <person name="Larsson T."/>
            <person name="Lv J."/>
            <person name="Arendt D."/>
            <person name="Savage R."/>
            <person name="Osoegawa K."/>
            <person name="de Jong P."/>
            <person name="Grimwood J."/>
            <person name="Chapman J.A."/>
            <person name="Shapiro H."/>
            <person name="Aerts A."/>
            <person name="Otillar R.P."/>
            <person name="Terry A.Y."/>
            <person name="Boore J.L."/>
            <person name="Grigoriev I.V."/>
            <person name="Lindberg D.R."/>
            <person name="Seaver E.C."/>
            <person name="Weisblat D.A."/>
            <person name="Putnam N.H."/>
            <person name="Rokhsar D.S."/>
        </authorList>
    </citation>
    <scope>NUCLEOTIDE SEQUENCE</scope>
</reference>
<keyword evidence="7 13" id="KW-0238">DNA-binding</keyword>
<dbReference type="KEGG" id="hro:HELRODRAFT_153194"/>
<dbReference type="AlphaFoldDB" id="T1EL05"/>
<dbReference type="OrthoDB" id="6247875at2759"/>
<dbReference type="PROSITE" id="PS50118">
    <property type="entry name" value="HMG_BOX_2"/>
    <property type="match status" value="1"/>
</dbReference>
<evidence type="ECO:0000259" key="15">
    <source>
        <dbReference type="PROSITE" id="PS50118"/>
    </source>
</evidence>
<dbReference type="Proteomes" id="UP000015101">
    <property type="component" value="Unassembled WGS sequence"/>
</dbReference>
<dbReference type="CTD" id="20197255"/>
<evidence type="ECO:0000256" key="6">
    <source>
        <dbReference type="ARBA" id="ARBA00022928"/>
    </source>
</evidence>
<dbReference type="GO" id="GO:0016607">
    <property type="term" value="C:nuclear speck"/>
    <property type="evidence" value="ECO:0007669"/>
    <property type="project" value="UniProtKB-SubCell"/>
</dbReference>
<feature type="region of interest" description="Disordered" evidence="14">
    <location>
        <begin position="53"/>
        <end position="76"/>
    </location>
</feature>
<dbReference type="GO" id="GO:0003677">
    <property type="term" value="F:DNA binding"/>
    <property type="evidence" value="ECO:0007669"/>
    <property type="project" value="UniProtKB-UniRule"/>
</dbReference>
<dbReference type="CDD" id="cd22028">
    <property type="entry name" value="HMG-box_SoxA_SoxB_SoxG"/>
    <property type="match status" value="1"/>
</dbReference>
<protein>
    <recommendedName>
        <fullName evidence="3">Sex-determining region Y protein</fullName>
    </recommendedName>
    <alternativeName>
        <fullName evidence="11">Testis-determining factor</fullName>
    </alternativeName>
</protein>
<evidence type="ECO:0000256" key="2">
    <source>
        <dbReference type="ARBA" id="ARBA00005998"/>
    </source>
</evidence>
<accession>T1EL05</accession>
<dbReference type="GO" id="GO:0006357">
    <property type="term" value="P:regulation of transcription by RNA polymerase II"/>
    <property type="evidence" value="ECO:0007669"/>
    <property type="project" value="UniProtKB-ARBA"/>
</dbReference>
<dbReference type="GO" id="GO:0005516">
    <property type="term" value="F:calmodulin binding"/>
    <property type="evidence" value="ECO:0007669"/>
    <property type="project" value="UniProtKB-KW"/>
</dbReference>
<feature type="domain" description="HMG box" evidence="15">
    <location>
        <begin position="2"/>
        <end position="70"/>
    </location>
</feature>
<evidence type="ECO:0000256" key="1">
    <source>
        <dbReference type="ARBA" id="ARBA00004324"/>
    </source>
</evidence>
<name>T1EL05_HELRO</name>
<evidence type="ECO:0000256" key="4">
    <source>
        <dbReference type="ARBA" id="ARBA00022782"/>
    </source>
</evidence>
<dbReference type="PANTHER" id="PTHR10270">
    <property type="entry name" value="SOX TRANSCRIPTION FACTOR"/>
    <property type="match status" value="1"/>
</dbReference>
<comment type="subcellular location">
    <subcellularLocation>
        <location evidence="1">Nucleus speckle</location>
    </subcellularLocation>
</comment>
<dbReference type="GO" id="GO:0030154">
    <property type="term" value="P:cell differentiation"/>
    <property type="evidence" value="ECO:0007669"/>
    <property type="project" value="UniProtKB-KW"/>
</dbReference>
<dbReference type="eggNOG" id="KOG0527">
    <property type="taxonomic scope" value="Eukaryota"/>
</dbReference>
<gene>
    <name evidence="17" type="primary">20197255</name>
    <name evidence="16" type="ORF">HELRODRAFT_153194</name>
</gene>
<proteinExistence type="inferred from homology"/>
<evidence type="ECO:0000256" key="12">
    <source>
        <dbReference type="ARBA" id="ARBA00045821"/>
    </source>
</evidence>
<organism evidence="17 18">
    <name type="scientific">Helobdella robusta</name>
    <name type="common">Californian leech</name>
    <dbReference type="NCBI Taxonomy" id="6412"/>
    <lineage>
        <taxon>Eukaryota</taxon>
        <taxon>Metazoa</taxon>
        <taxon>Spiralia</taxon>
        <taxon>Lophotrochozoa</taxon>
        <taxon>Annelida</taxon>
        <taxon>Clitellata</taxon>
        <taxon>Hirudinea</taxon>
        <taxon>Rhynchobdellida</taxon>
        <taxon>Glossiphoniidae</taxon>
        <taxon>Helobdella</taxon>
    </lineage>
</organism>
<evidence type="ECO:0000256" key="3">
    <source>
        <dbReference type="ARBA" id="ARBA00019052"/>
    </source>
</evidence>
<evidence type="ECO:0000313" key="16">
    <source>
        <dbReference type="EMBL" id="ESN92656.1"/>
    </source>
</evidence>
<keyword evidence="18" id="KW-1185">Reference proteome</keyword>
<evidence type="ECO:0000256" key="14">
    <source>
        <dbReference type="SAM" id="MobiDB-lite"/>
    </source>
</evidence>
<keyword evidence="5" id="KW-0112">Calmodulin-binding</keyword>
<keyword evidence="6" id="KW-0726">Sexual differentiation</keyword>
<evidence type="ECO:0000313" key="17">
    <source>
        <dbReference type="EnsemblMetazoa" id="HelroP153194"/>
    </source>
</evidence>